<protein>
    <submittedName>
        <fullName evidence="2">DegV family protein</fullName>
    </submittedName>
</protein>
<organism evidence="2 3">
    <name type="scientific">Saccharospirillum mangrovi</name>
    <dbReference type="NCBI Taxonomy" id="2161747"/>
    <lineage>
        <taxon>Bacteria</taxon>
        <taxon>Pseudomonadati</taxon>
        <taxon>Pseudomonadota</taxon>
        <taxon>Gammaproteobacteria</taxon>
        <taxon>Oceanospirillales</taxon>
        <taxon>Saccharospirillaceae</taxon>
        <taxon>Saccharospirillum</taxon>
    </lineage>
</organism>
<dbReference type="InterPro" id="IPR050270">
    <property type="entry name" value="DegV_domain_contain"/>
</dbReference>
<dbReference type="Gene3D" id="3.30.1180.10">
    <property type="match status" value="1"/>
</dbReference>
<dbReference type="InterPro" id="IPR043168">
    <property type="entry name" value="DegV_C"/>
</dbReference>
<dbReference type="PANTHER" id="PTHR33434">
    <property type="entry name" value="DEGV DOMAIN-CONTAINING PROTEIN DR_1986-RELATED"/>
    <property type="match status" value="1"/>
</dbReference>
<dbReference type="InterPro" id="IPR003797">
    <property type="entry name" value="DegV"/>
</dbReference>
<sequence length="307" mass="33602">MPKVALVVDSVCALPPQFMRDFHIYQVPIGIEIDGEPFSDPCHDQQALALFESGRLTRKHSVTTSAPSVEAFQSLLWQLVDDGYDYIWIQTVNRGQGLTYDHANEAASTVTRRMTPTRKAVIRVMDSRTVFAGQALLAAETVRRLQTDEDPVAMRRALDVMSAKVHTYVIPRSPLIALERSKTRGERSVKWSQALVANTLGIHPILCVVNDNSEQVAKIRGFTAAADAVFSHVESRITAELLLSPMVTVNYSGPLAELRALPAYSRLADTCAKHHVQLISNIASVAGGIYGSVGSVMVAVATPAHKW</sequence>
<accession>A0ABV7ZYU1</accession>
<dbReference type="Gene3D" id="3.40.50.10170">
    <property type="match status" value="1"/>
</dbReference>
<dbReference type="EMBL" id="JBHRYR010000003">
    <property type="protein sequence ID" value="MFC3853709.1"/>
    <property type="molecule type" value="Genomic_DNA"/>
</dbReference>
<keyword evidence="3" id="KW-1185">Reference proteome</keyword>
<evidence type="ECO:0000313" key="2">
    <source>
        <dbReference type="EMBL" id="MFC3853709.1"/>
    </source>
</evidence>
<dbReference type="Pfam" id="PF02645">
    <property type="entry name" value="DegV"/>
    <property type="match status" value="1"/>
</dbReference>
<keyword evidence="1" id="KW-0446">Lipid-binding</keyword>
<dbReference type="Proteomes" id="UP001595617">
    <property type="component" value="Unassembled WGS sequence"/>
</dbReference>
<gene>
    <name evidence="2" type="ORF">ACFOOG_12770</name>
</gene>
<dbReference type="PROSITE" id="PS51482">
    <property type="entry name" value="DEGV"/>
    <property type="match status" value="1"/>
</dbReference>
<evidence type="ECO:0000313" key="3">
    <source>
        <dbReference type="Proteomes" id="UP001595617"/>
    </source>
</evidence>
<dbReference type="RefSeq" id="WP_380697118.1">
    <property type="nucleotide sequence ID" value="NZ_JBHRYR010000003.1"/>
</dbReference>
<name>A0ABV7ZYU1_9GAMM</name>
<proteinExistence type="predicted"/>
<evidence type="ECO:0000256" key="1">
    <source>
        <dbReference type="ARBA" id="ARBA00023121"/>
    </source>
</evidence>
<reference evidence="3" key="1">
    <citation type="journal article" date="2019" name="Int. J. Syst. Evol. Microbiol.">
        <title>The Global Catalogue of Microorganisms (GCM) 10K type strain sequencing project: providing services to taxonomists for standard genome sequencing and annotation.</title>
        <authorList>
            <consortium name="The Broad Institute Genomics Platform"/>
            <consortium name="The Broad Institute Genome Sequencing Center for Infectious Disease"/>
            <person name="Wu L."/>
            <person name="Ma J."/>
        </authorList>
    </citation>
    <scope>NUCLEOTIDE SEQUENCE [LARGE SCALE GENOMIC DNA]</scope>
    <source>
        <strain evidence="3">IBRC 10765</strain>
    </source>
</reference>
<dbReference type="PANTHER" id="PTHR33434:SF2">
    <property type="entry name" value="FATTY ACID-BINDING PROTEIN TM_1468"/>
    <property type="match status" value="1"/>
</dbReference>
<dbReference type="SUPFAM" id="SSF82549">
    <property type="entry name" value="DAK1/DegV-like"/>
    <property type="match status" value="1"/>
</dbReference>
<comment type="caution">
    <text evidence="2">The sequence shown here is derived from an EMBL/GenBank/DDBJ whole genome shotgun (WGS) entry which is preliminary data.</text>
</comment>